<name>A0A1D8D1Y2_CHLLM</name>
<evidence type="ECO:0000313" key="3">
    <source>
        <dbReference type="Proteomes" id="UP000095185"/>
    </source>
</evidence>
<proteinExistence type="predicted"/>
<dbReference type="InterPro" id="IPR033913">
    <property type="entry name" value="MTH1175_dom"/>
</dbReference>
<dbReference type="CDD" id="cd00851">
    <property type="entry name" value="MTH1175"/>
    <property type="match status" value="1"/>
</dbReference>
<dbReference type="EMBL" id="CP017305">
    <property type="protein sequence ID" value="AOS83475.1"/>
    <property type="molecule type" value="Genomic_DNA"/>
</dbReference>
<dbReference type="Gene3D" id="3.30.420.130">
    <property type="entry name" value="Dinitrogenase iron-molybdenum cofactor biosynthesis domain"/>
    <property type="match status" value="1"/>
</dbReference>
<dbReference type="Proteomes" id="UP000095185">
    <property type="component" value="Chromosome"/>
</dbReference>
<reference evidence="2" key="1">
    <citation type="submission" date="2016-09" db="EMBL/GenBank/DDBJ databases">
        <title>Genome sequence of Chlorobaculum limnaeum.</title>
        <authorList>
            <person name="Liu Z."/>
            <person name="Tank M."/>
            <person name="Bryant D.A."/>
        </authorList>
    </citation>
    <scope>NUCLEOTIDE SEQUENCE [LARGE SCALE GENOMIC DNA]</scope>
    <source>
        <strain evidence="2">DSM 1677</strain>
    </source>
</reference>
<accession>A0A1D8D1Y2</accession>
<dbReference type="PANTHER" id="PTHR33937:SF2">
    <property type="entry name" value="DINITROGENASE IRON-MOLYBDENUM COFACTOR BIOSYNTHESIS DOMAIN-CONTAINING PROTEIN"/>
    <property type="match status" value="1"/>
</dbReference>
<gene>
    <name evidence="2" type="ORF">BIU88_04565</name>
</gene>
<organism evidence="2 3">
    <name type="scientific">Chlorobaculum limnaeum</name>
    <dbReference type="NCBI Taxonomy" id="274537"/>
    <lineage>
        <taxon>Bacteria</taxon>
        <taxon>Pseudomonadati</taxon>
        <taxon>Chlorobiota</taxon>
        <taxon>Chlorobiia</taxon>
        <taxon>Chlorobiales</taxon>
        <taxon>Chlorobiaceae</taxon>
        <taxon>Chlorobaculum</taxon>
    </lineage>
</organism>
<dbReference type="Pfam" id="PF02579">
    <property type="entry name" value="Nitro_FeMo-Co"/>
    <property type="match status" value="1"/>
</dbReference>
<dbReference type="STRING" id="274537.BIU88_04565"/>
<sequence length="122" mass="12785">MKIIIPLDEYSGPGSLVCDHFGSAPFFATVDMVGGEVKIIDNNNMHHDHGQCAPADSFADMGADAIVVKGIGARAAAKMQSLGIAIYMAGSAQRLIDVIEQFGSGILKKLDAQQACQGHGCH</sequence>
<dbReference type="PANTHER" id="PTHR33937">
    <property type="entry name" value="IRON-MOLYBDENUM PROTEIN-RELATED-RELATED"/>
    <property type="match status" value="1"/>
</dbReference>
<dbReference type="OrthoDB" id="9807451at2"/>
<evidence type="ECO:0000313" key="2">
    <source>
        <dbReference type="EMBL" id="AOS83475.1"/>
    </source>
</evidence>
<dbReference type="SUPFAM" id="SSF53146">
    <property type="entry name" value="Nitrogenase accessory factor-like"/>
    <property type="match status" value="1"/>
</dbReference>
<dbReference type="KEGG" id="clz:BIU88_04565"/>
<dbReference type="InterPro" id="IPR051840">
    <property type="entry name" value="NifX/NifY_domain"/>
</dbReference>
<protein>
    <submittedName>
        <fullName evidence="2">Dinitrogenase iron-molybdenum cofactor biosynthesis protein</fullName>
    </submittedName>
</protein>
<dbReference type="InterPro" id="IPR036105">
    <property type="entry name" value="DiNase_FeMo-co_biosyn_sf"/>
</dbReference>
<evidence type="ECO:0000259" key="1">
    <source>
        <dbReference type="Pfam" id="PF02579"/>
    </source>
</evidence>
<dbReference type="RefSeq" id="WP_069809193.1">
    <property type="nucleotide sequence ID" value="NZ_CP017305.1"/>
</dbReference>
<feature type="domain" description="Dinitrogenase iron-molybdenum cofactor biosynthesis" evidence="1">
    <location>
        <begin position="14"/>
        <end position="102"/>
    </location>
</feature>
<keyword evidence="3" id="KW-1185">Reference proteome</keyword>
<dbReference type="AlphaFoldDB" id="A0A1D8D1Y2"/>
<dbReference type="InterPro" id="IPR003731">
    <property type="entry name" value="Di-Nase_FeMo-co_biosynth"/>
</dbReference>